<reference evidence="1 2" key="1">
    <citation type="submission" date="2021-01" db="EMBL/GenBank/DDBJ databases">
        <title>Whole genome shotgun sequence of Catellatospora bangladeshensis NBRC 107357.</title>
        <authorList>
            <person name="Komaki H."/>
            <person name="Tamura T."/>
        </authorList>
    </citation>
    <scope>NUCLEOTIDE SEQUENCE [LARGE SCALE GENOMIC DNA]</scope>
    <source>
        <strain evidence="1 2">NBRC 107357</strain>
    </source>
</reference>
<evidence type="ECO:0008006" key="3">
    <source>
        <dbReference type="Google" id="ProtNLM"/>
    </source>
</evidence>
<dbReference type="AlphaFoldDB" id="A0A8J3JX84"/>
<sequence>MAGLAALLSFGSDRSSTETLTALSRALAPRGSEEARDVNGSAKLLVRAALPIVHRLDTTTLIVDGIVELSTLANRYAERGPLGLVGGADPYTLIMADPEGLVLARSGDGPPLYYARTRGSVLVASEPTALLAAGVPARPDPETVARFLAVGGCDEGAATFFDGIRRVLPDQVVEISAGHTDGWLVRAHPPARRRGTAITGRMALLGSVGEGRLGVLLGPGLPGAAVLGAALAEHPQHRGLPVYSVNFPGLPMDSSAYASALLGPLPDASVRHRALPFFADEIDVDGFLADVGEPVPDLSAYLAWAVARSTGGEVDALLGAAGWRGPVGHLSRLADRVAARYGVALRFPYRGLETGDEALRGELRVLAERTLPPVSLRAAVAAPAAATLEPPLREILVRLRAELIGALLYPHHGPTDHAGLAVMQHLSDASEADVARLWRRYLLERWLVTVVAPYERQPEVPAARQAPPRPRAAAITAGGAEWVTHALVTEPITAGDRVAEKFAWYVAEFAHGADKPARQALRQPWHLLVAAKPVAVAQGLARAIWEIEPGSYARGLVRLAGPALGLADPWSMQVALGHAGPARLGLAALCARLGRLNWAERVAGPLARSVCPPREQACPPAHLAVVPPPRGADRVAEEIVAALRKTLPDDVYAMLEGCAVVGADEAGMRLLGWSRPGEPPAGLLARLCADNPFGQGDERTPLVLALAAPRRVAQPTARKGAKASARRR</sequence>
<accession>A0A8J3JX84</accession>
<dbReference type="SUPFAM" id="SSF144010">
    <property type="entry name" value="CofE-like"/>
    <property type="match status" value="1"/>
</dbReference>
<gene>
    <name evidence="1" type="ORF">Cba03nite_67030</name>
</gene>
<keyword evidence="2" id="KW-1185">Reference proteome</keyword>
<organism evidence="1 2">
    <name type="scientific">Catellatospora bangladeshensis</name>
    <dbReference type="NCBI Taxonomy" id="310355"/>
    <lineage>
        <taxon>Bacteria</taxon>
        <taxon>Bacillati</taxon>
        <taxon>Actinomycetota</taxon>
        <taxon>Actinomycetes</taxon>
        <taxon>Micromonosporales</taxon>
        <taxon>Micromonosporaceae</taxon>
        <taxon>Catellatospora</taxon>
    </lineage>
</organism>
<comment type="caution">
    <text evidence="1">The sequence shown here is derived from an EMBL/GenBank/DDBJ whole genome shotgun (WGS) entry which is preliminary data.</text>
</comment>
<evidence type="ECO:0000313" key="1">
    <source>
        <dbReference type="EMBL" id="GIF85354.1"/>
    </source>
</evidence>
<name>A0A8J3JX84_9ACTN</name>
<dbReference type="EMBL" id="BONF01000046">
    <property type="protein sequence ID" value="GIF85354.1"/>
    <property type="molecule type" value="Genomic_DNA"/>
</dbReference>
<dbReference type="SUPFAM" id="SSF56235">
    <property type="entry name" value="N-terminal nucleophile aminohydrolases (Ntn hydrolases)"/>
    <property type="match status" value="1"/>
</dbReference>
<dbReference type="RefSeq" id="WP_203755128.1">
    <property type="nucleotide sequence ID" value="NZ_BONF01000046.1"/>
</dbReference>
<dbReference type="Proteomes" id="UP000601223">
    <property type="component" value="Unassembled WGS sequence"/>
</dbReference>
<evidence type="ECO:0000313" key="2">
    <source>
        <dbReference type="Proteomes" id="UP000601223"/>
    </source>
</evidence>
<proteinExistence type="predicted"/>
<protein>
    <recommendedName>
        <fullName evidence="3">Glutamine amidotransferase type-2 domain-containing protein</fullName>
    </recommendedName>
</protein>
<dbReference type="InterPro" id="IPR029055">
    <property type="entry name" value="Ntn_hydrolases_N"/>
</dbReference>
<dbReference type="Gene3D" id="3.60.20.10">
    <property type="entry name" value="Glutamine Phosphoribosylpyrophosphate, subunit 1, domain 1"/>
    <property type="match status" value="1"/>
</dbReference>